<dbReference type="PANTHER" id="PTHR42718:SF9">
    <property type="entry name" value="MAJOR FACILITATOR SUPERFAMILY MULTIDRUG TRANSPORTER MFSC"/>
    <property type="match status" value="1"/>
</dbReference>
<evidence type="ECO:0000256" key="1">
    <source>
        <dbReference type="ARBA" id="ARBA00004651"/>
    </source>
</evidence>
<dbReference type="Proteomes" id="UP000317982">
    <property type="component" value="Unassembled WGS sequence"/>
</dbReference>
<comment type="similarity">
    <text evidence="2">Belongs to the major facilitator superfamily. EmrB family.</text>
</comment>
<evidence type="ECO:0000313" key="11">
    <source>
        <dbReference type="Proteomes" id="UP000317982"/>
    </source>
</evidence>
<dbReference type="PROSITE" id="PS50850">
    <property type="entry name" value="MFS"/>
    <property type="match status" value="1"/>
</dbReference>
<evidence type="ECO:0000256" key="6">
    <source>
        <dbReference type="ARBA" id="ARBA00022989"/>
    </source>
</evidence>
<accession>A0A545AQI3</accession>
<proteinExistence type="inferred from homology"/>
<keyword evidence="7 8" id="KW-0472">Membrane</keyword>
<dbReference type="GO" id="GO:0022857">
    <property type="term" value="F:transmembrane transporter activity"/>
    <property type="evidence" value="ECO:0007669"/>
    <property type="project" value="InterPro"/>
</dbReference>
<keyword evidence="3" id="KW-0813">Transport</keyword>
<dbReference type="InterPro" id="IPR011701">
    <property type="entry name" value="MFS"/>
</dbReference>
<evidence type="ECO:0000256" key="4">
    <source>
        <dbReference type="ARBA" id="ARBA00022475"/>
    </source>
</evidence>
<reference evidence="10 11" key="1">
    <citation type="submission" date="2019-07" db="EMBL/GenBank/DDBJ databases">
        <title>Cryptosporangium phraense sp. nov., isolated from plant litter.</title>
        <authorList>
            <person name="Suriyachadkun C."/>
        </authorList>
    </citation>
    <scope>NUCLEOTIDE SEQUENCE [LARGE SCALE GENOMIC DNA]</scope>
    <source>
        <strain evidence="10 11">A-T 5661</strain>
    </source>
</reference>
<comment type="caution">
    <text evidence="10">The sequence shown here is derived from an EMBL/GenBank/DDBJ whole genome shotgun (WGS) entry which is preliminary data.</text>
</comment>
<evidence type="ECO:0000256" key="2">
    <source>
        <dbReference type="ARBA" id="ARBA00008537"/>
    </source>
</evidence>
<evidence type="ECO:0000256" key="5">
    <source>
        <dbReference type="ARBA" id="ARBA00022692"/>
    </source>
</evidence>
<keyword evidence="4" id="KW-1003">Cell membrane</keyword>
<dbReference type="InParanoid" id="A0A545AQI3"/>
<feature type="transmembrane region" description="Helical" evidence="8">
    <location>
        <begin position="117"/>
        <end position="142"/>
    </location>
</feature>
<dbReference type="InterPro" id="IPR036259">
    <property type="entry name" value="MFS_trans_sf"/>
</dbReference>
<comment type="subcellular location">
    <subcellularLocation>
        <location evidence="1">Cell membrane</location>
        <topology evidence="1">Multi-pass membrane protein</topology>
    </subcellularLocation>
</comment>
<dbReference type="Pfam" id="PF07690">
    <property type="entry name" value="MFS_1"/>
    <property type="match status" value="1"/>
</dbReference>
<organism evidence="10 11">
    <name type="scientific">Cryptosporangium phraense</name>
    <dbReference type="NCBI Taxonomy" id="2593070"/>
    <lineage>
        <taxon>Bacteria</taxon>
        <taxon>Bacillati</taxon>
        <taxon>Actinomycetota</taxon>
        <taxon>Actinomycetes</taxon>
        <taxon>Cryptosporangiales</taxon>
        <taxon>Cryptosporangiaceae</taxon>
        <taxon>Cryptosporangium</taxon>
    </lineage>
</organism>
<dbReference type="SUPFAM" id="SSF103473">
    <property type="entry name" value="MFS general substrate transporter"/>
    <property type="match status" value="1"/>
</dbReference>
<feature type="transmembrane region" description="Helical" evidence="8">
    <location>
        <begin position="419"/>
        <end position="437"/>
    </location>
</feature>
<dbReference type="EMBL" id="VIRS01000012">
    <property type="protein sequence ID" value="TQS43560.1"/>
    <property type="molecule type" value="Genomic_DNA"/>
</dbReference>
<feature type="transmembrane region" description="Helical" evidence="8">
    <location>
        <begin position="180"/>
        <end position="200"/>
    </location>
</feature>
<feature type="transmembrane region" description="Helical" evidence="8">
    <location>
        <begin position="154"/>
        <end position="174"/>
    </location>
</feature>
<evidence type="ECO:0000256" key="3">
    <source>
        <dbReference type="ARBA" id="ARBA00022448"/>
    </source>
</evidence>
<feature type="transmembrane region" description="Helical" evidence="8">
    <location>
        <begin position="282"/>
        <end position="303"/>
    </location>
</feature>
<dbReference type="Gene3D" id="1.20.1250.20">
    <property type="entry name" value="MFS general substrate transporter like domains"/>
    <property type="match status" value="1"/>
</dbReference>
<protein>
    <submittedName>
        <fullName evidence="10">DHA2 family efflux MFS transporter permease subunit</fullName>
    </submittedName>
</protein>
<keyword evidence="11" id="KW-1185">Reference proteome</keyword>
<dbReference type="AlphaFoldDB" id="A0A545AQI3"/>
<feature type="transmembrane region" description="Helical" evidence="8">
    <location>
        <begin position="348"/>
        <end position="366"/>
    </location>
</feature>
<name>A0A545AQI3_9ACTN</name>
<evidence type="ECO:0000256" key="7">
    <source>
        <dbReference type="ARBA" id="ARBA00023136"/>
    </source>
</evidence>
<evidence type="ECO:0000313" key="10">
    <source>
        <dbReference type="EMBL" id="TQS43560.1"/>
    </source>
</evidence>
<feature type="transmembrane region" description="Helical" evidence="8">
    <location>
        <begin position="372"/>
        <end position="398"/>
    </location>
</feature>
<gene>
    <name evidence="10" type="ORF">FL583_18140</name>
</gene>
<dbReference type="InterPro" id="IPR020846">
    <property type="entry name" value="MFS_dom"/>
</dbReference>
<dbReference type="InterPro" id="IPR004638">
    <property type="entry name" value="EmrB-like"/>
</dbReference>
<dbReference type="NCBIfam" id="TIGR00711">
    <property type="entry name" value="efflux_EmrB"/>
    <property type="match status" value="1"/>
</dbReference>
<evidence type="ECO:0000259" key="9">
    <source>
        <dbReference type="PROSITE" id="PS50850"/>
    </source>
</evidence>
<dbReference type="Gene3D" id="1.20.1720.10">
    <property type="entry name" value="Multidrug resistance protein D"/>
    <property type="match status" value="1"/>
</dbReference>
<feature type="transmembrane region" description="Helical" evidence="8">
    <location>
        <begin position="315"/>
        <end position="336"/>
    </location>
</feature>
<feature type="domain" description="Major facilitator superfamily (MFS) profile" evidence="9">
    <location>
        <begin position="26"/>
        <end position="480"/>
    </location>
</feature>
<feature type="transmembrane region" description="Helical" evidence="8">
    <location>
        <begin position="243"/>
        <end position="261"/>
    </location>
</feature>
<dbReference type="PANTHER" id="PTHR42718">
    <property type="entry name" value="MAJOR FACILITATOR SUPERFAMILY MULTIDRUG TRANSPORTER MFSC"/>
    <property type="match status" value="1"/>
</dbReference>
<dbReference type="GO" id="GO:0005886">
    <property type="term" value="C:plasma membrane"/>
    <property type="evidence" value="ECO:0007669"/>
    <property type="project" value="UniProtKB-SubCell"/>
</dbReference>
<dbReference type="OrthoDB" id="9812221at2"/>
<keyword evidence="5 8" id="KW-0812">Transmembrane</keyword>
<feature type="transmembrane region" description="Helical" evidence="8">
    <location>
        <begin position="91"/>
        <end position="111"/>
    </location>
</feature>
<feature type="transmembrane region" description="Helical" evidence="8">
    <location>
        <begin position="26"/>
        <end position="52"/>
    </location>
</feature>
<sequence length="493" mass="51654">MFTDPKERTVTVTEDNSKLTPELLKLAGVIMLGAIMMQLDVTMMSIATNTLINDFHTTLSTFQWVSTGYLLSMASVIPIAGWALERYGARTMWMFTLVVFLLGSVLCGMAWSIGSLIVFRVIQGIGAGMILPLAQSILAIAAGPERLGRVMATIGLPALLGPVLGPILGGLIVTNLSWRWIFYVNLPICALALLLAPRFLPRIAPGAARTPLDVLGLVLLAPAFAAMIYGFAEAGRNGSFSDVAVIGPVVGGLALLVLFTLHSIRRGARALIDVRLFRVRSFAAAAGLIVVASGVMFGALGLLPLYYQQVRAEDALHTGLLLIPLGLGMGSSLVVAGRLADRFPAGPIALVGLVLGGLGGLAYTALGAGTSYVLIGLAEVLSGIGIGAVLVPVMSAALRGLSPEAIPRASVSVRIFQQLGASLGSAVLFVALQRQITDRVSATGPTPDALASSFGSTFWWIVAFAAVAVVPALFLPFRRRRAVQPSTEELTTV</sequence>
<feature type="transmembrane region" description="Helical" evidence="8">
    <location>
        <begin position="212"/>
        <end position="231"/>
    </location>
</feature>
<feature type="transmembrane region" description="Helical" evidence="8">
    <location>
        <begin position="457"/>
        <end position="477"/>
    </location>
</feature>
<keyword evidence="6 8" id="KW-1133">Transmembrane helix</keyword>
<feature type="transmembrane region" description="Helical" evidence="8">
    <location>
        <begin position="64"/>
        <end position="84"/>
    </location>
</feature>
<evidence type="ECO:0000256" key="8">
    <source>
        <dbReference type="SAM" id="Phobius"/>
    </source>
</evidence>